<dbReference type="PRINTS" id="PR00783">
    <property type="entry name" value="MINTRINSICP"/>
</dbReference>
<keyword evidence="11" id="KW-1185">Reference proteome</keyword>
<feature type="transmembrane region" description="Helical" evidence="9">
    <location>
        <begin position="96"/>
        <end position="125"/>
    </location>
</feature>
<comment type="caution">
    <text evidence="10">The sequence shown here is derived from an EMBL/GenBank/DDBJ whole genome shotgun (WGS) entry which is preliminary data.</text>
</comment>
<comment type="similarity">
    <text evidence="2 7">Belongs to the MIP/aquaporin (TC 1.A.8) family.</text>
</comment>
<evidence type="ECO:0000256" key="5">
    <source>
        <dbReference type="ARBA" id="ARBA00022989"/>
    </source>
</evidence>
<organism evidence="10 11">
    <name type="scientific">Paramuricea clavata</name>
    <name type="common">Red gorgonian</name>
    <name type="synonym">Violescent sea-whip</name>
    <dbReference type="NCBI Taxonomy" id="317549"/>
    <lineage>
        <taxon>Eukaryota</taxon>
        <taxon>Metazoa</taxon>
        <taxon>Cnidaria</taxon>
        <taxon>Anthozoa</taxon>
        <taxon>Octocorallia</taxon>
        <taxon>Malacalcyonacea</taxon>
        <taxon>Plexauridae</taxon>
        <taxon>Paramuricea</taxon>
    </lineage>
</organism>
<keyword evidence="4 7" id="KW-0812">Transmembrane</keyword>
<evidence type="ECO:0000313" key="10">
    <source>
        <dbReference type="EMBL" id="CAB4030413.1"/>
    </source>
</evidence>
<evidence type="ECO:0000256" key="8">
    <source>
        <dbReference type="SAM" id="MobiDB-lite"/>
    </source>
</evidence>
<dbReference type="GO" id="GO:0015250">
    <property type="term" value="F:water channel activity"/>
    <property type="evidence" value="ECO:0007669"/>
    <property type="project" value="TreeGrafter"/>
</dbReference>
<evidence type="ECO:0000256" key="3">
    <source>
        <dbReference type="ARBA" id="ARBA00022448"/>
    </source>
</evidence>
<dbReference type="EMBL" id="CACRXK020016857">
    <property type="protein sequence ID" value="CAB4030413.1"/>
    <property type="molecule type" value="Genomic_DNA"/>
</dbReference>
<dbReference type="AlphaFoldDB" id="A0A6S7KQM0"/>
<feature type="region of interest" description="Disordered" evidence="8">
    <location>
        <begin position="1"/>
        <end position="28"/>
    </location>
</feature>
<comment type="subcellular location">
    <subcellularLocation>
        <location evidence="1">Membrane</location>
        <topology evidence="1">Multi-pass membrane protein</topology>
    </subcellularLocation>
</comment>
<dbReference type="PROSITE" id="PS00221">
    <property type="entry name" value="MIP"/>
    <property type="match status" value="1"/>
</dbReference>
<name>A0A6S7KQM0_PARCT</name>
<evidence type="ECO:0000313" key="11">
    <source>
        <dbReference type="Proteomes" id="UP001152795"/>
    </source>
</evidence>
<sequence>MEANGSKYTDQGANGTAGERSSFSSAPRQSSVFMKYVRPCFAEFLVVLIFVFIGVCSVANVPSFIPFVHGLTIMVLAFLAGGISGGHINPAVTLGVLLAGAISPLLALGYVVSQLLGAIVGAGFAR</sequence>
<reference evidence="10" key="1">
    <citation type="submission" date="2020-04" db="EMBL/GenBank/DDBJ databases">
        <authorList>
            <person name="Alioto T."/>
            <person name="Alioto T."/>
            <person name="Gomez Garrido J."/>
        </authorList>
    </citation>
    <scope>NUCLEOTIDE SEQUENCE</scope>
    <source>
        <strain evidence="10">A484AB</strain>
    </source>
</reference>
<keyword evidence="3 7" id="KW-0813">Transport</keyword>
<dbReference type="Pfam" id="PF00230">
    <property type="entry name" value="MIP"/>
    <property type="match status" value="1"/>
</dbReference>
<dbReference type="InterPro" id="IPR034294">
    <property type="entry name" value="Aquaporin_transptr"/>
</dbReference>
<dbReference type="OrthoDB" id="3222at2759"/>
<dbReference type="Proteomes" id="UP001152795">
    <property type="component" value="Unassembled WGS sequence"/>
</dbReference>
<feature type="compositionally biased region" description="Polar residues" evidence="8">
    <location>
        <begin position="1"/>
        <end position="14"/>
    </location>
</feature>
<feature type="transmembrane region" description="Helical" evidence="9">
    <location>
        <begin position="67"/>
        <end position="84"/>
    </location>
</feature>
<evidence type="ECO:0000256" key="7">
    <source>
        <dbReference type="RuleBase" id="RU000477"/>
    </source>
</evidence>
<evidence type="ECO:0000256" key="6">
    <source>
        <dbReference type="ARBA" id="ARBA00023136"/>
    </source>
</evidence>
<dbReference type="InterPro" id="IPR023271">
    <property type="entry name" value="Aquaporin-like"/>
</dbReference>
<protein>
    <submittedName>
        <fullName evidence="10">Aquaporin-8-like isoform X2</fullName>
    </submittedName>
</protein>
<gene>
    <name evidence="10" type="ORF">PACLA_8A089083</name>
</gene>
<dbReference type="InterPro" id="IPR000425">
    <property type="entry name" value="MIP"/>
</dbReference>
<keyword evidence="6 9" id="KW-0472">Membrane</keyword>
<evidence type="ECO:0000256" key="9">
    <source>
        <dbReference type="SAM" id="Phobius"/>
    </source>
</evidence>
<evidence type="ECO:0000256" key="2">
    <source>
        <dbReference type="ARBA" id="ARBA00006175"/>
    </source>
</evidence>
<dbReference type="GO" id="GO:0005886">
    <property type="term" value="C:plasma membrane"/>
    <property type="evidence" value="ECO:0007669"/>
    <property type="project" value="TreeGrafter"/>
</dbReference>
<feature type="non-terminal residue" evidence="10">
    <location>
        <position position="126"/>
    </location>
</feature>
<evidence type="ECO:0000256" key="4">
    <source>
        <dbReference type="ARBA" id="ARBA00022692"/>
    </source>
</evidence>
<accession>A0A6S7KQM0</accession>
<proteinExistence type="inferred from homology"/>
<dbReference type="SUPFAM" id="SSF81338">
    <property type="entry name" value="Aquaporin-like"/>
    <property type="match status" value="1"/>
</dbReference>
<dbReference type="PANTHER" id="PTHR19139">
    <property type="entry name" value="AQUAPORIN TRANSPORTER"/>
    <property type="match status" value="1"/>
</dbReference>
<keyword evidence="5 9" id="KW-1133">Transmembrane helix</keyword>
<dbReference type="PANTHER" id="PTHR19139:SF284">
    <property type="entry name" value="AQUAPORIN"/>
    <property type="match status" value="1"/>
</dbReference>
<feature type="transmembrane region" description="Helical" evidence="9">
    <location>
        <begin position="40"/>
        <end position="61"/>
    </location>
</feature>
<dbReference type="InterPro" id="IPR022357">
    <property type="entry name" value="MIP_CS"/>
</dbReference>
<evidence type="ECO:0000256" key="1">
    <source>
        <dbReference type="ARBA" id="ARBA00004141"/>
    </source>
</evidence>
<dbReference type="Gene3D" id="1.20.1080.10">
    <property type="entry name" value="Glycerol uptake facilitator protein"/>
    <property type="match status" value="1"/>
</dbReference>